<evidence type="ECO:0000256" key="16">
    <source>
        <dbReference type="RuleBase" id="RU000590"/>
    </source>
</evidence>
<dbReference type="Proteomes" id="UP001176961">
    <property type="component" value="Unassembled WGS sequence"/>
</dbReference>
<name>A0AA36DTQ9_CYLNA</name>
<evidence type="ECO:0000256" key="13">
    <source>
        <dbReference type="ARBA" id="ARBA00044284"/>
    </source>
</evidence>
<evidence type="ECO:0000256" key="6">
    <source>
        <dbReference type="ARBA" id="ARBA00022997"/>
    </source>
</evidence>
<evidence type="ECO:0000256" key="11">
    <source>
        <dbReference type="ARBA" id="ARBA00044141"/>
    </source>
</evidence>
<comment type="caution">
    <text evidence="18">The sequence shown here is derived from an EMBL/GenBank/DDBJ whole genome shotgun (WGS) entry which is preliminary data.</text>
</comment>
<dbReference type="CDD" id="cd01087">
    <property type="entry name" value="Prolidase"/>
    <property type="match status" value="1"/>
</dbReference>
<keyword evidence="3" id="KW-0645">Protease</keyword>
<dbReference type="InterPro" id="IPR052433">
    <property type="entry name" value="X-Pro_dipept-like"/>
</dbReference>
<comment type="similarity">
    <text evidence="9">Belongs to the peptidase M24B family. Eukaryotic-type prolidase subfamily.</text>
</comment>
<dbReference type="InterPro" id="IPR029149">
    <property type="entry name" value="Creatin/AminoP/Spt16_N"/>
</dbReference>
<evidence type="ECO:0000256" key="4">
    <source>
        <dbReference type="ARBA" id="ARBA00022723"/>
    </source>
</evidence>
<evidence type="ECO:0000256" key="9">
    <source>
        <dbReference type="ARBA" id="ARBA00043990"/>
    </source>
</evidence>
<dbReference type="PROSITE" id="PS00491">
    <property type="entry name" value="PROLINE_PEPTIDASE"/>
    <property type="match status" value="1"/>
</dbReference>
<proteinExistence type="inferred from homology"/>
<comment type="catalytic activity">
    <reaction evidence="15">
        <text>Xaa-L-Pro dipeptide + H2O = an L-alpha-amino acid + L-proline</text>
        <dbReference type="Rhea" id="RHEA:76407"/>
        <dbReference type="ChEBI" id="CHEBI:15377"/>
        <dbReference type="ChEBI" id="CHEBI:59869"/>
        <dbReference type="ChEBI" id="CHEBI:60039"/>
        <dbReference type="ChEBI" id="CHEBI:195196"/>
        <dbReference type="EC" id="3.4.13.9"/>
    </reaction>
</comment>
<keyword evidence="4 16" id="KW-0479">Metal-binding</keyword>
<evidence type="ECO:0000313" key="19">
    <source>
        <dbReference type="Proteomes" id="UP001176961"/>
    </source>
</evidence>
<dbReference type="Gene3D" id="3.40.350.10">
    <property type="entry name" value="Creatinase/prolidase N-terminal domain"/>
    <property type="match status" value="1"/>
</dbReference>
<dbReference type="GO" id="GO:0006508">
    <property type="term" value="P:proteolysis"/>
    <property type="evidence" value="ECO:0007669"/>
    <property type="project" value="UniProtKB-KW"/>
</dbReference>
<dbReference type="GO" id="GO:0102009">
    <property type="term" value="F:proline dipeptidase activity"/>
    <property type="evidence" value="ECO:0007669"/>
    <property type="project" value="UniProtKB-EC"/>
</dbReference>
<feature type="domain" description="Aminopeptidase P N-terminal" evidence="17">
    <location>
        <begin position="15"/>
        <end position="153"/>
    </location>
</feature>
<evidence type="ECO:0000256" key="5">
    <source>
        <dbReference type="ARBA" id="ARBA00022801"/>
    </source>
</evidence>
<dbReference type="FunFam" id="3.90.230.10:FF:000002">
    <property type="entry name" value="Xaa-Pro aminopeptidase 3"/>
    <property type="match status" value="1"/>
</dbReference>
<dbReference type="AlphaFoldDB" id="A0AA36DTQ9"/>
<comment type="subunit">
    <text evidence="2">Homodimer.</text>
</comment>
<dbReference type="EMBL" id="CATQJL010000112">
    <property type="protein sequence ID" value="CAJ0592636.1"/>
    <property type="molecule type" value="Genomic_DNA"/>
</dbReference>
<gene>
    <name evidence="18" type="ORF">CYNAS_LOCUS4619</name>
</gene>
<evidence type="ECO:0000256" key="3">
    <source>
        <dbReference type="ARBA" id="ARBA00022670"/>
    </source>
</evidence>
<dbReference type="SUPFAM" id="SSF55920">
    <property type="entry name" value="Creatinase/aminopeptidase"/>
    <property type="match status" value="1"/>
</dbReference>
<keyword evidence="8" id="KW-0464">Manganese</keyword>
<dbReference type="Pfam" id="PF00557">
    <property type="entry name" value="Peptidase_M24"/>
    <property type="match status" value="1"/>
</dbReference>
<organism evidence="18 19">
    <name type="scientific">Cylicocyclus nassatus</name>
    <name type="common">Nematode worm</name>
    <dbReference type="NCBI Taxonomy" id="53992"/>
    <lineage>
        <taxon>Eukaryota</taxon>
        <taxon>Metazoa</taxon>
        <taxon>Ecdysozoa</taxon>
        <taxon>Nematoda</taxon>
        <taxon>Chromadorea</taxon>
        <taxon>Rhabditida</taxon>
        <taxon>Rhabditina</taxon>
        <taxon>Rhabditomorpha</taxon>
        <taxon>Strongyloidea</taxon>
        <taxon>Strongylidae</taxon>
        <taxon>Cylicocyclus</taxon>
    </lineage>
</organism>
<dbReference type="Gene3D" id="3.90.230.10">
    <property type="entry name" value="Creatinase/methionine aminopeptidase superfamily"/>
    <property type="match status" value="1"/>
</dbReference>
<comment type="cofactor">
    <cofactor evidence="1">
        <name>Mn(2+)</name>
        <dbReference type="ChEBI" id="CHEBI:29035"/>
    </cofactor>
</comment>
<keyword evidence="7" id="KW-0482">Metalloprotease</keyword>
<evidence type="ECO:0000256" key="15">
    <source>
        <dbReference type="ARBA" id="ARBA00048994"/>
    </source>
</evidence>
<evidence type="ECO:0000256" key="14">
    <source>
        <dbReference type="ARBA" id="ARBA00044351"/>
    </source>
</evidence>
<dbReference type="InterPro" id="IPR000994">
    <property type="entry name" value="Pept_M24"/>
</dbReference>
<dbReference type="Pfam" id="PF05195">
    <property type="entry name" value="AMP_N"/>
    <property type="match status" value="1"/>
</dbReference>
<dbReference type="SMART" id="SM01011">
    <property type="entry name" value="AMP_N"/>
    <property type="match status" value="1"/>
</dbReference>
<evidence type="ECO:0000256" key="8">
    <source>
        <dbReference type="ARBA" id="ARBA00023211"/>
    </source>
</evidence>
<accession>A0AA36DTQ9</accession>
<sequence length="499" mass="55532">MNTMSYRVGGNTLKVPAKLFAENRSRLVAALKGKAQPGSVVLLQGGTEKNRYNTDAEDLPFRQESYFFWAFGVHESEFFGTIDVESGKSCLFAPTLDPSYAIWDGKINNADYFKTKYEVDQVVFNGEHVISDYLSNHNAKNLLLLRAENSDSGVVLEPPTFAGKEKFNVDVKLLYPTMAELRVFKTDKELEVMRYACKIASEAHKATMKAIRAGLYEYQMESVFRHTSYYHGGCRHLAYTCIAASGANGSILHYGHANAPNDKQIKDGDMCLFDMGPEYACYASDVTTSFPANGKFTDKQKIVYNAVLDANRSVFKAAKPGVRWTDMHMLAEKVILTHLKNAGLLTGDVDAMLAARIGAVFMPHGLGHFLGLDVHDCGGYLGDATPRSKLPGLSSLRVTRTLKERMVITIEPGCYFIDTLLDAAFNNPEQAKFLVKDEINKYRGQGGVRIEDDVVIWEKGTENMTFVPRTVEEIEHFMASEVLNDSTISKSVSDHLSKH</sequence>
<dbReference type="EC" id="3.4.13.9" evidence="10"/>
<reference evidence="18" key="1">
    <citation type="submission" date="2023-07" db="EMBL/GenBank/DDBJ databases">
        <authorList>
            <consortium name="CYATHOMIX"/>
        </authorList>
    </citation>
    <scope>NUCLEOTIDE SEQUENCE</scope>
    <source>
        <strain evidence="18">N/A</strain>
    </source>
</reference>
<evidence type="ECO:0000256" key="2">
    <source>
        <dbReference type="ARBA" id="ARBA00011738"/>
    </source>
</evidence>
<evidence type="ECO:0000256" key="12">
    <source>
        <dbReference type="ARBA" id="ARBA00044252"/>
    </source>
</evidence>
<keyword evidence="19" id="KW-1185">Reference proteome</keyword>
<dbReference type="InterPro" id="IPR036005">
    <property type="entry name" value="Creatinase/aminopeptidase-like"/>
</dbReference>
<dbReference type="PANTHER" id="PTHR48480">
    <property type="match status" value="1"/>
</dbReference>
<evidence type="ECO:0000313" key="18">
    <source>
        <dbReference type="EMBL" id="CAJ0592636.1"/>
    </source>
</evidence>
<protein>
    <recommendedName>
        <fullName evidence="11">Xaa-Pro dipeptidase</fullName>
        <ecNumber evidence="10">3.4.13.9</ecNumber>
    </recommendedName>
    <alternativeName>
        <fullName evidence="14">Imidodipeptidase</fullName>
    </alternativeName>
    <alternativeName>
        <fullName evidence="12">Peptidase D</fullName>
    </alternativeName>
    <alternativeName>
        <fullName evidence="13">Proline dipeptidase</fullName>
    </alternativeName>
</protein>
<keyword evidence="5" id="KW-0378">Hydrolase</keyword>
<dbReference type="PANTHER" id="PTHR48480:SF2">
    <property type="entry name" value="PEPTIDASE D"/>
    <property type="match status" value="1"/>
</dbReference>
<evidence type="ECO:0000256" key="10">
    <source>
        <dbReference type="ARBA" id="ARBA00044051"/>
    </source>
</evidence>
<evidence type="ECO:0000256" key="7">
    <source>
        <dbReference type="ARBA" id="ARBA00023049"/>
    </source>
</evidence>
<evidence type="ECO:0000256" key="1">
    <source>
        <dbReference type="ARBA" id="ARBA00001936"/>
    </source>
</evidence>
<dbReference type="GO" id="GO:0070006">
    <property type="term" value="F:metalloaminopeptidase activity"/>
    <property type="evidence" value="ECO:0007669"/>
    <property type="project" value="InterPro"/>
</dbReference>
<dbReference type="SUPFAM" id="SSF53092">
    <property type="entry name" value="Creatinase/prolidase N-terminal domain"/>
    <property type="match status" value="1"/>
</dbReference>
<dbReference type="InterPro" id="IPR007865">
    <property type="entry name" value="Aminopep_P_N"/>
</dbReference>
<dbReference type="GO" id="GO:0030145">
    <property type="term" value="F:manganese ion binding"/>
    <property type="evidence" value="ECO:0007669"/>
    <property type="project" value="InterPro"/>
</dbReference>
<evidence type="ECO:0000259" key="17">
    <source>
        <dbReference type="SMART" id="SM01011"/>
    </source>
</evidence>
<keyword evidence="6" id="KW-0224">Dipeptidase</keyword>
<dbReference type="InterPro" id="IPR001131">
    <property type="entry name" value="Peptidase_M24B_aminopep-P_CS"/>
</dbReference>